<reference evidence="3" key="1">
    <citation type="submission" date="2020-07" db="EMBL/GenBank/DDBJ databases">
        <title>Nitrate ammonifying Pseudomonas campi sp. nov. isolated from German agricultural grassland.</title>
        <authorList>
            <person name="Timsy T."/>
            <person name="Ulrich A."/>
            <person name="Spanner T."/>
            <person name="Foesel B."/>
            <person name="Kolb S."/>
            <person name="Horn M.A."/>
            <person name="Behrendt U."/>
        </authorList>
    </citation>
    <scope>NUCLEOTIDE SEQUENCE</scope>
    <source>
        <strain evidence="3">S1-A32-2</strain>
    </source>
</reference>
<organism evidence="3 4">
    <name type="scientific">Aquipseudomonas campi</name>
    <dbReference type="NCBI Taxonomy" id="2731681"/>
    <lineage>
        <taxon>Bacteria</taxon>
        <taxon>Pseudomonadati</taxon>
        <taxon>Pseudomonadota</taxon>
        <taxon>Gammaproteobacteria</taxon>
        <taxon>Pseudomonadales</taxon>
        <taxon>Pseudomonadaceae</taxon>
        <taxon>Aquipseudomonas</taxon>
    </lineage>
</organism>
<proteinExistence type="predicted"/>
<keyword evidence="1" id="KW-0175">Coiled coil</keyword>
<dbReference type="RefSeq" id="WP_173210646.1">
    <property type="nucleotide sequence ID" value="NZ_CP053697.2"/>
</dbReference>
<dbReference type="KEGG" id="pcam:HNE05_17580"/>
<dbReference type="Proteomes" id="UP000501379">
    <property type="component" value="Chromosome"/>
</dbReference>
<feature type="region of interest" description="Disordered" evidence="2">
    <location>
        <begin position="308"/>
        <end position="333"/>
    </location>
</feature>
<evidence type="ECO:0000256" key="2">
    <source>
        <dbReference type="SAM" id="MobiDB-lite"/>
    </source>
</evidence>
<protein>
    <submittedName>
        <fullName evidence="3">Uncharacterized protein</fullName>
    </submittedName>
</protein>
<keyword evidence="4" id="KW-1185">Reference proteome</keyword>
<sequence>MNNGTYRYLAALGLGLLLGEARAEYWTVDELVKDFSQVSAQITRGELQAAESGLEALRQRTASNDVRIDQYQRELASAYLQQGRQQLQAGDAAAANATLSQGERHLNAASPALRQEYQASLTASATQGGAKPAPLAAAKPKAEPKAEPAKVATKPAVVAVTEDSAERRESVERRLQEAEAIIAKKEAARARQQQLAEEQAAAEREARALQAAAEPVQPAPAVAKVEPAKPAVAATPRARLIDPAAASSSVAMPMLDANDRDGLRTLLDAVAADVVAFDCAVRLQVREAKDYPFVAALLSARIKKLEPGFNPQFSPVLKPDQEPRLVLSPQSNS</sequence>
<feature type="region of interest" description="Disordered" evidence="2">
    <location>
        <begin position="120"/>
        <end position="150"/>
    </location>
</feature>
<feature type="compositionally biased region" description="Low complexity" evidence="2">
    <location>
        <begin position="130"/>
        <end position="139"/>
    </location>
</feature>
<evidence type="ECO:0000313" key="3">
    <source>
        <dbReference type="EMBL" id="QKE65087.1"/>
    </source>
</evidence>
<dbReference type="AlphaFoldDB" id="A0A6M8FKD3"/>
<evidence type="ECO:0000313" key="4">
    <source>
        <dbReference type="Proteomes" id="UP000501379"/>
    </source>
</evidence>
<gene>
    <name evidence="3" type="ORF">HNE05_17580</name>
</gene>
<name>A0A6M8FKD3_9GAMM</name>
<feature type="coiled-coil region" evidence="1">
    <location>
        <begin position="161"/>
        <end position="212"/>
    </location>
</feature>
<accession>A0A6M8FKD3</accession>
<dbReference type="EMBL" id="CP053697">
    <property type="protein sequence ID" value="QKE65087.1"/>
    <property type="molecule type" value="Genomic_DNA"/>
</dbReference>
<evidence type="ECO:0000256" key="1">
    <source>
        <dbReference type="SAM" id="Coils"/>
    </source>
</evidence>